<feature type="compositionally biased region" description="Polar residues" evidence="1">
    <location>
        <begin position="17"/>
        <end position="29"/>
    </location>
</feature>
<reference evidence="3" key="1">
    <citation type="journal article" date="2019" name="Int. J. Syst. Evol. Microbiol.">
        <title>The Global Catalogue of Microorganisms (GCM) 10K type strain sequencing project: providing services to taxonomists for standard genome sequencing and annotation.</title>
        <authorList>
            <consortium name="The Broad Institute Genomics Platform"/>
            <consortium name="The Broad Institute Genome Sequencing Center for Infectious Disease"/>
            <person name="Wu L."/>
            <person name="Ma J."/>
        </authorList>
    </citation>
    <scope>NUCLEOTIDE SEQUENCE [LARGE SCALE GENOMIC DNA]</scope>
    <source>
        <strain evidence="3">JCM 4594</strain>
    </source>
</reference>
<feature type="region of interest" description="Disordered" evidence="1">
    <location>
        <begin position="73"/>
        <end position="104"/>
    </location>
</feature>
<feature type="region of interest" description="Disordered" evidence="1">
    <location>
        <begin position="1"/>
        <end position="34"/>
    </location>
</feature>
<comment type="caution">
    <text evidence="2">The sequence shown here is derived from an EMBL/GenBank/DDBJ whole genome shotgun (WGS) entry which is preliminary data.</text>
</comment>
<feature type="compositionally biased region" description="Basic and acidic residues" evidence="1">
    <location>
        <begin position="73"/>
        <end position="84"/>
    </location>
</feature>
<evidence type="ECO:0000313" key="3">
    <source>
        <dbReference type="Proteomes" id="UP000600946"/>
    </source>
</evidence>
<gene>
    <name evidence="2" type="ORF">GCM10010326_74850</name>
</gene>
<dbReference type="EMBL" id="BMUU01000022">
    <property type="protein sequence ID" value="GGY69613.1"/>
    <property type="molecule type" value="Genomic_DNA"/>
</dbReference>
<evidence type="ECO:0000256" key="1">
    <source>
        <dbReference type="SAM" id="MobiDB-lite"/>
    </source>
</evidence>
<evidence type="ECO:0000313" key="2">
    <source>
        <dbReference type="EMBL" id="GGY69613.1"/>
    </source>
</evidence>
<proteinExistence type="predicted"/>
<dbReference type="Proteomes" id="UP000600946">
    <property type="component" value="Unassembled WGS sequence"/>
</dbReference>
<accession>A0ABQ3AYV1</accession>
<keyword evidence="3" id="KW-1185">Reference proteome</keyword>
<sequence length="104" mass="11587">MWEVVPQVDQRGHQPVNEYQSVPGATSRRTLPGPTTCLVTPPFDSGLPRAGQLRGQTAQMLPGDTREHLIRENHPVGHDRHDRIMPPTSTENSTAITHQLVSHR</sequence>
<name>A0ABQ3AYV1_9ACTN</name>
<feature type="compositionally biased region" description="Polar residues" evidence="1">
    <location>
        <begin position="87"/>
        <end position="104"/>
    </location>
</feature>
<organism evidence="2 3">
    <name type="scientific">Streptomyces xanthochromogenes</name>
    <dbReference type="NCBI Taxonomy" id="67384"/>
    <lineage>
        <taxon>Bacteria</taxon>
        <taxon>Bacillati</taxon>
        <taxon>Actinomycetota</taxon>
        <taxon>Actinomycetes</taxon>
        <taxon>Kitasatosporales</taxon>
        <taxon>Streptomycetaceae</taxon>
        <taxon>Streptomyces</taxon>
    </lineage>
</organism>
<protein>
    <submittedName>
        <fullName evidence="2">Uncharacterized protein</fullName>
    </submittedName>
</protein>